<feature type="compositionally biased region" description="Pro residues" evidence="6">
    <location>
        <begin position="201"/>
        <end position="308"/>
    </location>
</feature>
<feature type="compositionally biased region" description="Low complexity" evidence="6">
    <location>
        <begin position="115"/>
        <end position="189"/>
    </location>
</feature>
<proteinExistence type="inferred from homology"/>
<name>A0ABR4DZZ8_9PEZI</name>
<feature type="region of interest" description="Disordered" evidence="6">
    <location>
        <begin position="1"/>
        <end position="515"/>
    </location>
</feature>
<dbReference type="InterPro" id="IPR023827">
    <property type="entry name" value="Peptidase_S8_Asp-AS"/>
</dbReference>
<comment type="similarity">
    <text evidence="4 5">Belongs to the peptidase S8 family.</text>
</comment>
<gene>
    <name evidence="8" type="ORF">FJTKL_01613</name>
</gene>
<evidence type="ECO:0000313" key="8">
    <source>
        <dbReference type="EMBL" id="KAL2275757.1"/>
    </source>
</evidence>
<organism evidence="8 9">
    <name type="scientific">Diaporthe vaccinii</name>
    <dbReference type="NCBI Taxonomy" id="105482"/>
    <lineage>
        <taxon>Eukaryota</taxon>
        <taxon>Fungi</taxon>
        <taxon>Dikarya</taxon>
        <taxon>Ascomycota</taxon>
        <taxon>Pezizomycotina</taxon>
        <taxon>Sordariomycetes</taxon>
        <taxon>Sordariomycetidae</taxon>
        <taxon>Diaporthales</taxon>
        <taxon>Diaporthaceae</taxon>
        <taxon>Diaporthe</taxon>
        <taxon>Diaporthe eres species complex</taxon>
    </lineage>
</organism>
<dbReference type="InterPro" id="IPR015500">
    <property type="entry name" value="Peptidase_S8_subtilisin-rel"/>
</dbReference>
<accession>A0ABR4DZZ8</accession>
<evidence type="ECO:0000256" key="2">
    <source>
        <dbReference type="ARBA" id="ARBA00022801"/>
    </source>
</evidence>
<comment type="caution">
    <text evidence="8">The sequence shown here is derived from an EMBL/GenBank/DDBJ whole genome shotgun (WGS) entry which is preliminary data.</text>
</comment>
<feature type="compositionally biased region" description="Low complexity" evidence="6">
    <location>
        <begin position="492"/>
        <end position="515"/>
    </location>
</feature>
<evidence type="ECO:0000313" key="9">
    <source>
        <dbReference type="Proteomes" id="UP001600888"/>
    </source>
</evidence>
<dbReference type="InterPro" id="IPR036852">
    <property type="entry name" value="Peptidase_S8/S53_dom_sf"/>
</dbReference>
<feature type="active site" description="Charge relay system" evidence="4">
    <location>
        <position position="1025"/>
    </location>
</feature>
<keyword evidence="9" id="KW-1185">Reference proteome</keyword>
<keyword evidence="2 4" id="KW-0378">Hydrolase</keyword>
<feature type="compositionally biased region" description="Low complexity" evidence="6">
    <location>
        <begin position="1495"/>
        <end position="1536"/>
    </location>
</feature>
<feature type="region of interest" description="Disordered" evidence="6">
    <location>
        <begin position="1479"/>
        <end position="1575"/>
    </location>
</feature>
<feature type="compositionally biased region" description="Low complexity" evidence="6">
    <location>
        <begin position="416"/>
        <end position="469"/>
    </location>
</feature>
<feature type="compositionally biased region" description="Low complexity" evidence="6">
    <location>
        <begin position="1"/>
        <end position="33"/>
    </location>
</feature>
<feature type="compositionally biased region" description="Low complexity" evidence="6">
    <location>
        <begin position="392"/>
        <end position="406"/>
    </location>
</feature>
<dbReference type="Proteomes" id="UP001600888">
    <property type="component" value="Unassembled WGS sequence"/>
</dbReference>
<evidence type="ECO:0000256" key="6">
    <source>
        <dbReference type="SAM" id="MobiDB-lite"/>
    </source>
</evidence>
<feature type="compositionally biased region" description="Low complexity" evidence="6">
    <location>
        <begin position="324"/>
        <end position="340"/>
    </location>
</feature>
<dbReference type="PROSITE" id="PS00138">
    <property type="entry name" value="SUBTILASE_SER"/>
    <property type="match status" value="1"/>
</dbReference>
<feature type="active site" description="Charge relay system" evidence="4">
    <location>
        <position position="1284"/>
    </location>
</feature>
<evidence type="ECO:0000256" key="1">
    <source>
        <dbReference type="ARBA" id="ARBA00022670"/>
    </source>
</evidence>
<dbReference type="Pfam" id="PF00082">
    <property type="entry name" value="Peptidase_S8"/>
    <property type="match status" value="1"/>
</dbReference>
<dbReference type="EMBL" id="JBAWTH010000127">
    <property type="protein sequence ID" value="KAL2275757.1"/>
    <property type="molecule type" value="Genomic_DNA"/>
</dbReference>
<evidence type="ECO:0000256" key="5">
    <source>
        <dbReference type="RuleBase" id="RU003355"/>
    </source>
</evidence>
<dbReference type="InterPro" id="IPR000209">
    <property type="entry name" value="Peptidase_S8/S53_dom"/>
</dbReference>
<dbReference type="InterPro" id="IPR023828">
    <property type="entry name" value="Peptidase_S8_Ser-AS"/>
</dbReference>
<feature type="region of interest" description="Disordered" evidence="6">
    <location>
        <begin position="951"/>
        <end position="987"/>
    </location>
</feature>
<feature type="compositionally biased region" description="Low complexity" evidence="6">
    <location>
        <begin position="362"/>
        <end position="380"/>
    </location>
</feature>
<evidence type="ECO:0000256" key="3">
    <source>
        <dbReference type="ARBA" id="ARBA00022825"/>
    </source>
</evidence>
<dbReference type="PRINTS" id="PR00723">
    <property type="entry name" value="SUBTILISIN"/>
</dbReference>
<feature type="compositionally biased region" description="Polar residues" evidence="6">
    <location>
        <begin position="1479"/>
        <end position="1494"/>
    </location>
</feature>
<dbReference type="Gene3D" id="3.40.50.200">
    <property type="entry name" value="Peptidase S8/S53 domain"/>
    <property type="match status" value="1"/>
</dbReference>
<evidence type="ECO:0000259" key="7">
    <source>
        <dbReference type="Pfam" id="PF00082"/>
    </source>
</evidence>
<protein>
    <recommendedName>
        <fullName evidence="7">Peptidase S8/S53 domain-containing protein</fullName>
    </recommendedName>
</protein>
<feature type="domain" description="Peptidase S8/S53" evidence="7">
    <location>
        <begin position="1016"/>
        <end position="1302"/>
    </location>
</feature>
<dbReference type="SUPFAM" id="SSF52743">
    <property type="entry name" value="Subtilisin-like"/>
    <property type="match status" value="1"/>
</dbReference>
<feature type="compositionally biased region" description="Low complexity" evidence="6">
    <location>
        <begin position="1543"/>
        <end position="1568"/>
    </location>
</feature>
<dbReference type="PROSITE" id="PS00136">
    <property type="entry name" value="SUBTILASE_ASP"/>
    <property type="match status" value="1"/>
</dbReference>
<feature type="compositionally biased region" description="Pro residues" evidence="6">
    <location>
        <begin position="341"/>
        <end position="361"/>
    </location>
</feature>
<dbReference type="PROSITE" id="PS51892">
    <property type="entry name" value="SUBTILASE"/>
    <property type="match status" value="1"/>
</dbReference>
<evidence type="ECO:0000256" key="4">
    <source>
        <dbReference type="PROSITE-ProRule" id="PRU01240"/>
    </source>
</evidence>
<feature type="compositionally biased region" description="Low complexity" evidence="6">
    <location>
        <begin position="66"/>
        <end position="107"/>
    </location>
</feature>
<feature type="active site" description="Charge relay system" evidence="4">
    <location>
        <position position="1085"/>
    </location>
</feature>
<feature type="compositionally biased region" description="Pro residues" evidence="6">
    <location>
        <begin position="470"/>
        <end position="491"/>
    </location>
</feature>
<keyword evidence="3 4" id="KW-0720">Serine protease</keyword>
<sequence>MASSTSGLSSSAPSSASSGAEPSLTTTTVVLPPGQGSSFSLPTTKSSQPSSTWTSTETMVEPPGQSSSSSLSPTKSSQTTSAWSTETTLSSSVPLPSPSSTPVVISVPLPPSSPPATSMPTSSSVLPSSTEVSPTLSGTSVSQPSSSVSSPAGSLSTSETSLISSLTSVTSGGSSMTSSTPGSETSSVTIPGLPISTGTPSPEPQPTGPPPTIIPPLPPGSSSPVPPPWPPGPSTITIPPLPPGQPPTPSPPSTILPPWPPSPSPPPPPPSQSSPTGTPSPEPSVPSPPSPPGPSTPLIPSLPSPSEPPTQTGTPIPEPSFSRPSSVPEPSISNPSSVPEPSIPSPSLPSPSIPTDTPSPEPSITSPSVPGSSIPIGSPTPNLPPPPPPSLSNPSVPGVPTGTPIIILPPPPLPFSSPSTPATSITPSSSASGQSSASPWAPWSPSANPTETSSTQDTTITATGDATDITPPPTVDPTPSRPSNEPPPDPSPSSGSQQPSGTFSSPSPSLSMTSSSIISSFSPTTTANAIARAVVPNYQFKIGDASYFVPLCSDPPQTLWFTTGDKDHRKLHNFTLTCEGILCDSGSFHPLPAEIQFGDCQNTKMCDVSFCFSRRFEWGLNKTDGTVTCDDVKLSRLQSRGPCLDNDVCSNITKIADKLAGLSNAVGSAGSAAQQGLSAVGCAAQQAFQQTAAYYFNMAQEQLSVIQKDLEMIKTILGIIFGYNTRVTSPVKVWIDDNDEAFQELVCYIDDDGSRIWRAIKKHSSLHAGINALNSMNSVIHQNLIVILIEIIVKDLIQSLYDEYSAYITSTGHIIQGWTQAWRLCTTKWDSRSLENREEEPDEDDEDDWLPRYQIFTKPDSSISSLRGLERVLDSEGWEAAFNGEVFKCYVVDLNIMQALLPKTMHFVDETFRFVWEGSGNHSTPTGSKLQTDFELESLDFEEFTPAVASGNISAGAEPGQDGGRKDQIFDPASWPSPTGSEQMPRPIGHYLKSLSQQKGEDLWSFKYYTYAEPRGEGSWIFVIDSGFDTTHEKLAATDYRKVETYVVPNEFSLPKLTKSQIDAGWKPAAEVIDENIPDLNGRGHGTAVACMAGHLEFGVASRANLYLIKQEGYFTNSMTGETWSRHVTTSGIAHLTTKILDVINTEQIPEGHAVVNLNANFEKDSYYGDLLEEFLSEMDKNGVVVVISAGNYGYNKDTGKPDYYQADRSPQSFVTNASPYINVGATYHDGSIVEFTTPPGEWLGGGQLDNPSTPSISIWAQGVGVLTCNPKPLAPMGFRSGTSYAAPQVAGLAAYMLSYPWPEGQNPFSPGGSPSIGRRMKTMLADTYAYQRLPRDKLIGESLRQINRNNQAHVFPWTVPPMVNVAYNMAFGDQRCKIVEGFPNLKHDGGTCPVPGSGGADGESTGSIFFSDKPTYMPSDWSGFSTATGSIYTPSDNGTEPTVTRSTFAPNMTTSWAFSTNSSTFMTATRSGTVTVIGSSMTGTTGPSVSSQNTSSSILTPTTQQTTSSTSTSSLTTNSSSTSTSSTSKEMSTVSWTLTINPPSSTTTSLESSSSSSSSSSISSATPTPTPPDIAATCRQIPGDKLNEFDITDIRGDWALKDSGHAIALHTRDCVDLKSWDWQHPNATGWANMKLWVDPHNHRGTGLGDAECVAIAIKKAGGPGNSFCFQAS</sequence>
<reference evidence="8 9" key="1">
    <citation type="submission" date="2024-03" db="EMBL/GenBank/DDBJ databases">
        <title>A high-quality draft genome sequence of Diaporthe vaccinii, a causative agent of upright dieback and viscid rot disease in cranberry plants.</title>
        <authorList>
            <person name="Sarrasin M."/>
            <person name="Lang B.F."/>
            <person name="Burger G."/>
        </authorList>
    </citation>
    <scope>NUCLEOTIDE SEQUENCE [LARGE SCALE GENOMIC DNA]</scope>
    <source>
        <strain evidence="8 9">IS7</strain>
    </source>
</reference>
<feature type="compositionally biased region" description="Polar residues" evidence="6">
    <location>
        <begin position="35"/>
        <end position="58"/>
    </location>
</feature>
<feature type="compositionally biased region" description="Pro residues" evidence="6">
    <location>
        <begin position="381"/>
        <end position="391"/>
    </location>
</feature>
<keyword evidence="1 4" id="KW-0645">Protease</keyword>